<proteinExistence type="predicted"/>
<sequence>MGLEEKLILGELLVNVTIVPLTGVLSQVTVPLIKPEHCIVGETISVILGVHGKGSGGQIEDESSSHSQQSQSQLQQSDSSSS</sequence>
<feature type="region of interest" description="Disordered" evidence="1">
    <location>
        <begin position="54"/>
        <end position="82"/>
    </location>
</feature>
<dbReference type="AlphaFoldDB" id="A0AA86IAY4"/>
<geneLocation type="plasmid" evidence="2 3">
    <name>p3</name>
</geneLocation>
<gene>
    <name evidence="2" type="ORF">CIB87_28510</name>
</gene>
<evidence type="ECO:0000313" key="3">
    <source>
        <dbReference type="Proteomes" id="UP000253834"/>
    </source>
</evidence>
<organism evidence="2 3">
    <name type="scientific">Priestia megaterium</name>
    <name type="common">Bacillus megaterium</name>
    <dbReference type="NCBI Taxonomy" id="1404"/>
    <lineage>
        <taxon>Bacteria</taxon>
        <taxon>Bacillati</taxon>
        <taxon>Bacillota</taxon>
        <taxon>Bacilli</taxon>
        <taxon>Bacillales</taxon>
        <taxon>Bacillaceae</taxon>
        <taxon>Priestia</taxon>
    </lineage>
</organism>
<accession>A0AA86IAY4</accession>
<dbReference type="Proteomes" id="UP000253834">
    <property type="component" value="Plasmid p3"/>
</dbReference>
<feature type="compositionally biased region" description="Low complexity" evidence="1">
    <location>
        <begin position="65"/>
        <end position="82"/>
    </location>
</feature>
<evidence type="ECO:0000313" key="2">
    <source>
        <dbReference type="EMBL" id="AXI32889.1"/>
    </source>
</evidence>
<name>A0AA86IAY4_PRIMG</name>
<dbReference type="EMBL" id="CP022677">
    <property type="protein sequence ID" value="AXI32889.1"/>
    <property type="molecule type" value="Genomic_DNA"/>
</dbReference>
<reference evidence="2 3" key="1">
    <citation type="submission" date="2017-07" db="EMBL/GenBank/DDBJ databases">
        <title>Isolation and development of strain Bacillus megaterium SR7 for enhanced growth and metabolite production under supercritical carbon dioxide.</title>
        <authorList>
            <person name="Freedman A.J.E."/>
            <person name="Peet K.C."/>
            <person name="Boock J.T."/>
            <person name="Penn K."/>
            <person name="Prather K.L.J."/>
            <person name="Thompson J.R."/>
        </authorList>
    </citation>
    <scope>NUCLEOTIDE SEQUENCE [LARGE SCALE GENOMIC DNA]</scope>
    <source>
        <strain evidence="2 3">SR7</strain>
        <plasmid evidence="2 3">p3</plasmid>
    </source>
</reference>
<evidence type="ECO:0000256" key="1">
    <source>
        <dbReference type="SAM" id="MobiDB-lite"/>
    </source>
</evidence>
<keyword evidence="2" id="KW-0614">Plasmid</keyword>
<protein>
    <submittedName>
        <fullName evidence="2">Uncharacterized protein</fullName>
    </submittedName>
</protein>